<evidence type="ECO:0000256" key="3">
    <source>
        <dbReference type="ARBA" id="ARBA00022946"/>
    </source>
</evidence>
<evidence type="ECO:0000256" key="1">
    <source>
        <dbReference type="ARBA" id="ARBA00007626"/>
    </source>
</evidence>
<sequence>MSATTAAAVRRLCAAGEVRSALAVLARGAKAGDATLDVAACTALVHGCCKSGDLAEARRVFDLMPRLGVIPNEVTYTALIHGYFVQGQREMALALFAEMRSGGVEPNLYTYNCLIGECYGLTIRLLCNEGKCQEAEALIDDMKSVGLQTSESVCRVLLDAKARLDGTSATTYLAAEDCVSLKVNAYAYEITLHQHATNGRLPAKVLREWF</sequence>
<feature type="non-terminal residue" evidence="5">
    <location>
        <position position="1"/>
    </location>
</feature>
<feature type="repeat" description="PPR" evidence="4">
    <location>
        <begin position="72"/>
        <end position="106"/>
    </location>
</feature>
<dbReference type="InterPro" id="IPR011990">
    <property type="entry name" value="TPR-like_helical_dom_sf"/>
</dbReference>
<proteinExistence type="inferred from homology"/>
<keyword evidence="2" id="KW-0677">Repeat</keyword>
<comment type="caution">
    <text evidence="5">The sequence shown here is derived from an EMBL/GenBank/DDBJ whole genome shotgun (WGS) entry which is preliminary data.</text>
</comment>
<name>A0A5J9VNX7_9POAL</name>
<dbReference type="Gene3D" id="1.25.40.10">
    <property type="entry name" value="Tetratricopeptide repeat domain"/>
    <property type="match status" value="1"/>
</dbReference>
<keyword evidence="3" id="KW-0809">Transit peptide</keyword>
<evidence type="ECO:0000313" key="6">
    <source>
        <dbReference type="Proteomes" id="UP000324897"/>
    </source>
</evidence>
<organism evidence="5 6">
    <name type="scientific">Eragrostis curvula</name>
    <name type="common">weeping love grass</name>
    <dbReference type="NCBI Taxonomy" id="38414"/>
    <lineage>
        <taxon>Eukaryota</taxon>
        <taxon>Viridiplantae</taxon>
        <taxon>Streptophyta</taxon>
        <taxon>Embryophyta</taxon>
        <taxon>Tracheophyta</taxon>
        <taxon>Spermatophyta</taxon>
        <taxon>Magnoliopsida</taxon>
        <taxon>Liliopsida</taxon>
        <taxon>Poales</taxon>
        <taxon>Poaceae</taxon>
        <taxon>PACMAD clade</taxon>
        <taxon>Chloridoideae</taxon>
        <taxon>Eragrostideae</taxon>
        <taxon>Eragrostidinae</taxon>
        <taxon>Eragrostis</taxon>
    </lineage>
</organism>
<dbReference type="Pfam" id="PF13041">
    <property type="entry name" value="PPR_2"/>
    <property type="match status" value="1"/>
</dbReference>
<evidence type="ECO:0000256" key="2">
    <source>
        <dbReference type="ARBA" id="ARBA00022737"/>
    </source>
</evidence>
<evidence type="ECO:0008006" key="7">
    <source>
        <dbReference type="Google" id="ProtNLM"/>
    </source>
</evidence>
<dbReference type="AlphaFoldDB" id="A0A5J9VNX7"/>
<feature type="repeat" description="PPR" evidence="4">
    <location>
        <begin position="37"/>
        <end position="71"/>
    </location>
</feature>
<dbReference type="NCBIfam" id="TIGR00756">
    <property type="entry name" value="PPR"/>
    <property type="match status" value="2"/>
</dbReference>
<reference evidence="5 6" key="1">
    <citation type="journal article" date="2019" name="Sci. Rep.">
        <title>A high-quality genome of Eragrostis curvula grass provides insights into Poaceae evolution and supports new strategies to enhance forage quality.</title>
        <authorList>
            <person name="Carballo J."/>
            <person name="Santos B.A.C.M."/>
            <person name="Zappacosta D."/>
            <person name="Garbus I."/>
            <person name="Selva J.P."/>
            <person name="Gallo C.A."/>
            <person name="Diaz A."/>
            <person name="Albertini E."/>
            <person name="Caccamo M."/>
            <person name="Echenique V."/>
        </authorList>
    </citation>
    <scope>NUCLEOTIDE SEQUENCE [LARGE SCALE GENOMIC DNA]</scope>
    <source>
        <strain evidence="6">cv. Victoria</strain>
        <tissue evidence="5">Leaf</tissue>
    </source>
</reference>
<gene>
    <name evidence="5" type="ORF">EJB05_18727</name>
</gene>
<dbReference type="PROSITE" id="PS51375">
    <property type="entry name" value="PPR"/>
    <property type="match status" value="2"/>
</dbReference>
<dbReference type="EMBL" id="RWGY01000009">
    <property type="protein sequence ID" value="TVU36780.1"/>
    <property type="molecule type" value="Genomic_DNA"/>
</dbReference>
<evidence type="ECO:0000313" key="5">
    <source>
        <dbReference type="EMBL" id="TVU36780.1"/>
    </source>
</evidence>
<dbReference type="Pfam" id="PF01535">
    <property type="entry name" value="PPR"/>
    <property type="match status" value="2"/>
</dbReference>
<dbReference type="PANTHER" id="PTHR47939">
    <property type="entry name" value="MEMBRANE-ASSOCIATED SALT-INDUCIBLE PROTEIN-LIKE"/>
    <property type="match status" value="1"/>
</dbReference>
<dbReference type="Proteomes" id="UP000324897">
    <property type="component" value="Unassembled WGS sequence"/>
</dbReference>
<evidence type="ECO:0000256" key="4">
    <source>
        <dbReference type="PROSITE-ProRule" id="PRU00708"/>
    </source>
</evidence>
<dbReference type="InterPro" id="IPR050667">
    <property type="entry name" value="PPR-containing_protein"/>
</dbReference>
<dbReference type="OrthoDB" id="185373at2759"/>
<comment type="similarity">
    <text evidence="1">Belongs to the PPR family. P subfamily.</text>
</comment>
<dbReference type="InterPro" id="IPR002885">
    <property type="entry name" value="PPR_rpt"/>
</dbReference>
<dbReference type="Gramene" id="TVU36780">
    <property type="protein sequence ID" value="TVU36780"/>
    <property type="gene ID" value="EJB05_18727"/>
</dbReference>
<accession>A0A5J9VNX7</accession>
<protein>
    <recommendedName>
        <fullName evidence="7">Pentacotripeptide-repeat region of PRORP domain-containing protein</fullName>
    </recommendedName>
</protein>
<keyword evidence="6" id="KW-1185">Reference proteome</keyword>
<dbReference type="PANTHER" id="PTHR47939:SF5">
    <property type="entry name" value="PENTACOTRIPEPTIDE-REPEAT REGION OF PRORP DOMAIN-CONTAINING PROTEIN"/>
    <property type="match status" value="1"/>
</dbReference>